<keyword evidence="3" id="KW-0210">Decarboxylase</keyword>
<comment type="cofactor">
    <cofactor evidence="1">
        <name>pyruvate</name>
        <dbReference type="ChEBI" id="CHEBI:15361"/>
    </cofactor>
</comment>
<dbReference type="AlphaFoldDB" id="A0A9D1G7U4"/>
<dbReference type="GO" id="GO:0008295">
    <property type="term" value="P:spermidine biosynthetic process"/>
    <property type="evidence" value="ECO:0007669"/>
    <property type="project" value="UniProtKB-KW"/>
</dbReference>
<keyword evidence="6" id="KW-0620">Polyamine biosynthesis</keyword>
<protein>
    <submittedName>
        <fullName evidence="11">S-adenosylmethionine decarboxylase</fullName>
    </submittedName>
</protein>
<evidence type="ECO:0000256" key="4">
    <source>
        <dbReference type="ARBA" id="ARBA00022813"/>
    </source>
</evidence>
<evidence type="ECO:0000256" key="7">
    <source>
        <dbReference type="ARBA" id="ARBA00023145"/>
    </source>
</evidence>
<dbReference type="GO" id="GO:0005829">
    <property type="term" value="C:cytosol"/>
    <property type="evidence" value="ECO:0007669"/>
    <property type="project" value="TreeGrafter"/>
</dbReference>
<keyword evidence="4" id="KW-0068">Autocatalytic cleavage</keyword>
<sequence>MKHVMLDCYGANARQLDDMKLINEVLNQLVYRLQIRPIEPPQLLPYYYGSVKEDIGVSARVLLEGGHVTIHTFPMRECYFVDIFYAHDFDENEAYHFFLDELIFNPSISNFAVRNRDINTFNMVQYQANQDFGPHILIDMMAKKEPTMEMFFDFLENLVTKINMDPITRATVLKSTPNHPKYLSAIIIIAQSHIALHYDYQTKKIYADIFSCAPFDYTSIGDEFIDLGTIISNELVVRGSKHIEKIKNPNQDETLQSQIYWQKVIAKK</sequence>
<name>A0A9D1G7U4_9FIRM</name>
<dbReference type="SUPFAM" id="SSF56276">
    <property type="entry name" value="S-adenosylmethionine decarboxylase"/>
    <property type="match status" value="1"/>
</dbReference>
<keyword evidence="8" id="KW-0456">Lyase</keyword>
<keyword evidence="2" id="KW-0949">S-adenosyl-L-methionine</keyword>
<keyword evidence="10" id="KW-0670">Pyruvate</keyword>
<gene>
    <name evidence="11" type="ORF">IAD04_02595</name>
</gene>
<evidence type="ECO:0000256" key="9">
    <source>
        <dbReference type="ARBA" id="ARBA00023270"/>
    </source>
</evidence>
<reference evidence="11" key="2">
    <citation type="journal article" date="2021" name="PeerJ">
        <title>Extensive microbial diversity within the chicken gut microbiome revealed by metagenomics and culture.</title>
        <authorList>
            <person name="Gilroy R."/>
            <person name="Ravi A."/>
            <person name="Getino M."/>
            <person name="Pursley I."/>
            <person name="Horton D.L."/>
            <person name="Alikhan N.F."/>
            <person name="Baker D."/>
            <person name="Gharbi K."/>
            <person name="Hall N."/>
            <person name="Watson M."/>
            <person name="Adriaenssens E.M."/>
            <person name="Foster-Nyarko E."/>
            <person name="Jarju S."/>
            <person name="Secka A."/>
            <person name="Antonio M."/>
            <person name="Oren A."/>
            <person name="Chaudhuri R.R."/>
            <person name="La Ragione R."/>
            <person name="Hildebrand F."/>
            <person name="Pallen M.J."/>
        </authorList>
    </citation>
    <scope>NUCLEOTIDE SEQUENCE</scope>
    <source>
        <strain evidence="11">14508</strain>
    </source>
</reference>
<dbReference type="PANTHER" id="PTHR33866:SF2">
    <property type="entry name" value="S-ADENOSYLMETHIONINE DECARBOXYLASE PROENZYME"/>
    <property type="match status" value="1"/>
</dbReference>
<keyword evidence="5" id="KW-0745">Spermidine biosynthesis</keyword>
<comment type="caution">
    <text evidence="11">The sequence shown here is derived from an EMBL/GenBank/DDBJ whole genome shotgun (WGS) entry which is preliminary data.</text>
</comment>
<evidence type="ECO:0000256" key="5">
    <source>
        <dbReference type="ARBA" id="ARBA00023066"/>
    </source>
</evidence>
<dbReference type="Pfam" id="PF02675">
    <property type="entry name" value="AdoMet_dc"/>
    <property type="match status" value="2"/>
</dbReference>
<evidence type="ECO:0000313" key="11">
    <source>
        <dbReference type="EMBL" id="HIT17254.1"/>
    </source>
</evidence>
<dbReference type="GO" id="GO:0004014">
    <property type="term" value="F:adenosylmethionine decarboxylase activity"/>
    <property type="evidence" value="ECO:0007669"/>
    <property type="project" value="InterPro"/>
</dbReference>
<dbReference type="EMBL" id="DVKI01000082">
    <property type="protein sequence ID" value="HIT17254.1"/>
    <property type="molecule type" value="Genomic_DNA"/>
</dbReference>
<keyword evidence="7" id="KW-0865">Zymogen</keyword>
<evidence type="ECO:0000256" key="6">
    <source>
        <dbReference type="ARBA" id="ARBA00023115"/>
    </source>
</evidence>
<evidence type="ECO:0000313" key="12">
    <source>
        <dbReference type="Proteomes" id="UP000886893"/>
    </source>
</evidence>
<dbReference type="PANTHER" id="PTHR33866">
    <property type="entry name" value="S-ADENOSYLMETHIONINE DECARBOXYLASE PROENZYME"/>
    <property type="match status" value="1"/>
</dbReference>
<organism evidence="11 12">
    <name type="scientific">Candidatus Caccosoma faecigallinarum</name>
    <dbReference type="NCBI Taxonomy" id="2840720"/>
    <lineage>
        <taxon>Bacteria</taxon>
        <taxon>Bacillati</taxon>
        <taxon>Bacillota</taxon>
        <taxon>Bacillota incertae sedis</taxon>
        <taxon>Candidatus Caccosoma</taxon>
    </lineage>
</organism>
<evidence type="ECO:0000256" key="8">
    <source>
        <dbReference type="ARBA" id="ARBA00023239"/>
    </source>
</evidence>
<dbReference type="InterPro" id="IPR016067">
    <property type="entry name" value="S-AdoMet_deCO2ase_core"/>
</dbReference>
<proteinExistence type="predicted"/>
<keyword evidence="9" id="KW-0704">Schiff base</keyword>
<evidence type="ECO:0000256" key="10">
    <source>
        <dbReference type="ARBA" id="ARBA00023317"/>
    </source>
</evidence>
<evidence type="ECO:0000256" key="1">
    <source>
        <dbReference type="ARBA" id="ARBA00001928"/>
    </source>
</evidence>
<evidence type="ECO:0000256" key="2">
    <source>
        <dbReference type="ARBA" id="ARBA00022691"/>
    </source>
</evidence>
<accession>A0A9D1G7U4</accession>
<dbReference type="Proteomes" id="UP000886893">
    <property type="component" value="Unassembled WGS sequence"/>
</dbReference>
<evidence type="ECO:0000256" key="3">
    <source>
        <dbReference type="ARBA" id="ARBA00022793"/>
    </source>
</evidence>
<dbReference type="Gene3D" id="3.60.90.10">
    <property type="entry name" value="S-adenosylmethionine decarboxylase"/>
    <property type="match status" value="2"/>
</dbReference>
<reference evidence="11" key="1">
    <citation type="submission" date="2020-10" db="EMBL/GenBank/DDBJ databases">
        <authorList>
            <person name="Gilroy R."/>
        </authorList>
    </citation>
    <scope>NUCLEOTIDE SEQUENCE</scope>
    <source>
        <strain evidence="11">14508</strain>
    </source>
</reference>
<dbReference type="InterPro" id="IPR003826">
    <property type="entry name" value="AdoMetDC_fam_prok"/>
</dbReference>